<feature type="compositionally biased region" description="Low complexity" evidence="1">
    <location>
        <begin position="423"/>
        <end position="433"/>
    </location>
</feature>
<sequence length="561" mass="60437">MSALNNTAPRFRNQQAAPQLPPVLPPGFTPTLDVPPRLANIVTPVATPLATPLAPPPPPPLHASPSNGNLHLAFRNSGSHTLGPTFSDEEDGDDSDFIAAKMAALGIDRGGRRSHSFHYTSQRGRTLSTQSSSTDLQRKVQAQQQLLQLQILKQQQQQAAAAQQAAAIQAVLLQNAASDPQQLREAMALLDLQRAQMNANALAQSNAAAALQQRAAAINAQSYQQALQQQILALQAQYAAVTGGHVVGHPSQRHTIASQLEAGTLRRERERERERSRSRPMSPLNDQQLRAAFENAPNAPMISPPIDSATGVGWTSSSRKGSMSAGEWSWNAPPRTSSTSTIASSRASSPVTATYPQQPLGRFARTRQDLAAAQAAAPGAPPLTALLSRYRQIDDDNESALSLSETLANSPTSEHPSQVNRFSSGSSSTQSSQNTRKWSVESRFSTMSTASERKWSVESRKVSSESDHTIKEPATYFDWGYHAPAPRSHSFSSPQLSPNKFASRVPVVEPTPVSAVMRQPYGPPHSADELSDKNFASSVRKKVSLNLGMLSRRTSGIETEA</sequence>
<dbReference type="OrthoDB" id="4092340at2759"/>
<feature type="compositionally biased region" description="Polar residues" evidence="1">
    <location>
        <begin position="434"/>
        <end position="443"/>
    </location>
</feature>
<feature type="region of interest" description="Disordered" evidence="1">
    <location>
        <begin position="112"/>
        <end position="132"/>
    </location>
</feature>
<feature type="region of interest" description="Disordered" evidence="1">
    <location>
        <begin position="255"/>
        <end position="359"/>
    </location>
</feature>
<dbReference type="EMBL" id="ALBS01000195">
    <property type="protein sequence ID" value="EJT48666.1"/>
    <property type="molecule type" value="Genomic_DNA"/>
</dbReference>
<feature type="region of interest" description="Disordered" evidence="1">
    <location>
        <begin position="1"/>
        <end position="29"/>
    </location>
</feature>
<dbReference type="RefSeq" id="XP_014180723.1">
    <property type="nucleotide sequence ID" value="XM_014325248.1"/>
</dbReference>
<dbReference type="KEGG" id="tasa:A1Q1_02303"/>
<dbReference type="VEuPathDB" id="FungiDB:A1Q1_02303"/>
<accession>J5T1I3</accession>
<feature type="compositionally biased region" description="Low complexity" evidence="1">
    <location>
        <begin position="332"/>
        <end position="350"/>
    </location>
</feature>
<gene>
    <name evidence="2" type="ORF">A1Q1_02303</name>
</gene>
<feature type="compositionally biased region" description="Pro residues" evidence="1">
    <location>
        <begin position="19"/>
        <end position="28"/>
    </location>
</feature>
<organism evidence="2 3">
    <name type="scientific">Trichosporon asahii var. asahii (strain ATCC 90039 / CBS 2479 / JCM 2466 / KCTC 7840 / NBRC 103889/ NCYC 2677 / UAMH 7654)</name>
    <name type="common">Yeast</name>
    <dbReference type="NCBI Taxonomy" id="1186058"/>
    <lineage>
        <taxon>Eukaryota</taxon>
        <taxon>Fungi</taxon>
        <taxon>Dikarya</taxon>
        <taxon>Basidiomycota</taxon>
        <taxon>Agaricomycotina</taxon>
        <taxon>Tremellomycetes</taxon>
        <taxon>Trichosporonales</taxon>
        <taxon>Trichosporonaceae</taxon>
        <taxon>Trichosporon</taxon>
    </lineage>
</organism>
<evidence type="ECO:0000256" key="1">
    <source>
        <dbReference type="SAM" id="MobiDB-lite"/>
    </source>
</evidence>
<dbReference type="Proteomes" id="UP000002748">
    <property type="component" value="Unassembled WGS sequence"/>
</dbReference>
<feature type="compositionally biased region" description="Basic and acidic residues" evidence="1">
    <location>
        <begin position="264"/>
        <end position="277"/>
    </location>
</feature>
<evidence type="ECO:0000313" key="3">
    <source>
        <dbReference type="Proteomes" id="UP000002748"/>
    </source>
</evidence>
<feature type="compositionally biased region" description="Polar residues" evidence="1">
    <location>
        <begin position="399"/>
        <end position="422"/>
    </location>
</feature>
<comment type="caution">
    <text evidence="2">The sequence shown here is derived from an EMBL/GenBank/DDBJ whole genome shotgun (WGS) entry which is preliminary data.</text>
</comment>
<feature type="region of interest" description="Disordered" evidence="1">
    <location>
        <begin position="398"/>
        <end position="443"/>
    </location>
</feature>
<protein>
    <submittedName>
        <fullName evidence="2">Uncharacterized protein</fullName>
    </submittedName>
</protein>
<evidence type="ECO:0000313" key="2">
    <source>
        <dbReference type="EMBL" id="EJT48666.1"/>
    </source>
</evidence>
<reference evidence="2 3" key="1">
    <citation type="journal article" date="2012" name="Eukaryot. Cell">
        <title>Draft genome sequence of CBS 2479, the standard type strain of Trichosporon asahii.</title>
        <authorList>
            <person name="Yang R.Y."/>
            <person name="Li H.T."/>
            <person name="Zhu H."/>
            <person name="Zhou G.P."/>
            <person name="Wang M."/>
            <person name="Wang L."/>
        </authorList>
    </citation>
    <scope>NUCLEOTIDE SEQUENCE [LARGE SCALE GENOMIC DNA]</scope>
    <source>
        <strain evidence="3">ATCC 90039 / CBS 2479 / JCM 2466 / KCTC 7840 / NCYC 2677 / UAMH 7654</strain>
    </source>
</reference>
<dbReference type="HOGENOM" id="CLU_478970_0_0_1"/>
<dbReference type="GeneID" id="25985817"/>
<dbReference type="AlphaFoldDB" id="J5T1I3"/>
<name>J5T1I3_TRIAS</name>
<proteinExistence type="predicted"/>